<dbReference type="EMBL" id="CM010717">
    <property type="protein sequence ID" value="RZC53253.1"/>
    <property type="molecule type" value="Genomic_DNA"/>
</dbReference>
<reference evidence="2 3" key="1">
    <citation type="journal article" date="2018" name="Science">
        <title>The opium poppy genome and morphinan production.</title>
        <authorList>
            <person name="Guo L."/>
            <person name="Winzer T."/>
            <person name="Yang X."/>
            <person name="Li Y."/>
            <person name="Ning Z."/>
            <person name="He Z."/>
            <person name="Teodor R."/>
            <person name="Lu Y."/>
            <person name="Bowser T.A."/>
            <person name="Graham I.A."/>
            <person name="Ye K."/>
        </authorList>
    </citation>
    <scope>NUCLEOTIDE SEQUENCE [LARGE SCALE GENOMIC DNA]</scope>
    <source>
        <strain evidence="3">cv. HN1</strain>
        <tissue evidence="2">Leaves</tissue>
    </source>
</reference>
<dbReference type="Proteomes" id="UP000316621">
    <property type="component" value="Chromosome 3"/>
</dbReference>
<gene>
    <name evidence="2" type="ORF">C5167_012110</name>
</gene>
<protein>
    <recommendedName>
        <fullName evidence="1">FBD domain-containing protein</fullName>
    </recommendedName>
</protein>
<keyword evidence="3" id="KW-1185">Reference proteome</keyword>
<accession>A0A4Y7IWI4</accession>
<dbReference type="AlphaFoldDB" id="A0A4Y7IWI4"/>
<dbReference type="Pfam" id="PF08387">
    <property type="entry name" value="FBD"/>
    <property type="match status" value="1"/>
</dbReference>
<evidence type="ECO:0000313" key="2">
    <source>
        <dbReference type="EMBL" id="RZC53253.1"/>
    </source>
</evidence>
<dbReference type="InterPro" id="IPR006566">
    <property type="entry name" value="FBD"/>
</dbReference>
<dbReference type="Gramene" id="RZC53253">
    <property type="protein sequence ID" value="RZC53253"/>
    <property type="gene ID" value="C5167_012110"/>
</dbReference>
<proteinExistence type="predicted"/>
<sequence length="110" mass="12880">MMKMLRALHNVEKLTVSASFVQRRITDVDDDWEARLSLPCTLSHLKFVKIKSLQGCDNEFKFVEFRWKNGVVLEEMVLWFSDFPRKFSSPEQADIAKKFSKKLRAVPRAS</sequence>
<name>A0A4Y7IWI4_PAPSO</name>
<evidence type="ECO:0000259" key="1">
    <source>
        <dbReference type="Pfam" id="PF08387"/>
    </source>
</evidence>
<feature type="domain" description="FBD" evidence="1">
    <location>
        <begin position="39"/>
        <end position="78"/>
    </location>
</feature>
<organism evidence="2 3">
    <name type="scientific">Papaver somniferum</name>
    <name type="common">Opium poppy</name>
    <dbReference type="NCBI Taxonomy" id="3469"/>
    <lineage>
        <taxon>Eukaryota</taxon>
        <taxon>Viridiplantae</taxon>
        <taxon>Streptophyta</taxon>
        <taxon>Embryophyta</taxon>
        <taxon>Tracheophyta</taxon>
        <taxon>Spermatophyta</taxon>
        <taxon>Magnoliopsida</taxon>
        <taxon>Ranunculales</taxon>
        <taxon>Papaveraceae</taxon>
        <taxon>Papaveroideae</taxon>
        <taxon>Papaver</taxon>
    </lineage>
</organism>
<evidence type="ECO:0000313" key="3">
    <source>
        <dbReference type="Proteomes" id="UP000316621"/>
    </source>
</evidence>